<feature type="transmembrane region" description="Helical" evidence="8">
    <location>
        <begin position="129"/>
        <end position="154"/>
    </location>
</feature>
<gene>
    <name evidence="9" type="ORF">L9G74_18555</name>
</gene>
<keyword evidence="5 8" id="KW-0812">Transmembrane</keyword>
<dbReference type="InterPro" id="IPR052017">
    <property type="entry name" value="TSUP"/>
</dbReference>
<evidence type="ECO:0000313" key="9">
    <source>
        <dbReference type="EMBL" id="MCS4558442.1"/>
    </source>
</evidence>
<evidence type="ECO:0000256" key="7">
    <source>
        <dbReference type="ARBA" id="ARBA00023136"/>
    </source>
</evidence>
<feature type="transmembrane region" description="Helical" evidence="8">
    <location>
        <begin position="85"/>
        <end position="117"/>
    </location>
</feature>
<dbReference type="InterPro" id="IPR002781">
    <property type="entry name" value="TM_pro_TauE-like"/>
</dbReference>
<proteinExistence type="inferred from homology"/>
<evidence type="ECO:0000256" key="1">
    <source>
        <dbReference type="ARBA" id="ARBA00004651"/>
    </source>
</evidence>
<evidence type="ECO:0000256" key="4">
    <source>
        <dbReference type="ARBA" id="ARBA00022475"/>
    </source>
</evidence>
<keyword evidence="6 8" id="KW-1133">Transmembrane helix</keyword>
<evidence type="ECO:0000256" key="5">
    <source>
        <dbReference type="ARBA" id="ARBA00022692"/>
    </source>
</evidence>
<keyword evidence="4 8" id="KW-1003">Cell membrane</keyword>
<dbReference type="Proteomes" id="UP001201549">
    <property type="component" value="Unassembled WGS sequence"/>
</dbReference>
<evidence type="ECO:0000256" key="2">
    <source>
        <dbReference type="ARBA" id="ARBA00009142"/>
    </source>
</evidence>
<evidence type="ECO:0000256" key="3">
    <source>
        <dbReference type="ARBA" id="ARBA00022448"/>
    </source>
</evidence>
<feature type="transmembrane region" description="Helical" evidence="8">
    <location>
        <begin position="46"/>
        <end position="64"/>
    </location>
</feature>
<dbReference type="PANTHER" id="PTHR30269:SF37">
    <property type="entry name" value="MEMBRANE TRANSPORTER PROTEIN"/>
    <property type="match status" value="1"/>
</dbReference>
<dbReference type="RefSeq" id="WP_238898261.1">
    <property type="nucleotide sequence ID" value="NZ_JAKOGG010000021.1"/>
</dbReference>
<keyword evidence="10" id="KW-1185">Reference proteome</keyword>
<sequence length="244" mass="26097">MLQLIDPTILLLASLVIFVGAITQSLIGFGLAVVSAPLLYIIDPELVPVPVILMGFSISLLTLMRERGNLEFNGLQWGLLGRIPGGLIGAALLLIAPQAILGLIIAAIVAIALWLSIKRYQAPVNRCSITVAGIFSGIFGTIAGIGGPPMALLLTGRDAGKFRAALSAFFALSSLISLVILFAVGKLQLHHLLLAALLLPAVFIGFWLSNFIVPYVDRRRTRQFTLCLCAVNVLVLVIKSVYSW</sequence>
<evidence type="ECO:0000256" key="8">
    <source>
        <dbReference type="RuleBase" id="RU363041"/>
    </source>
</evidence>
<organism evidence="9 10">
    <name type="scientific">Shewanella electrica</name>
    <dbReference type="NCBI Taxonomy" id="515560"/>
    <lineage>
        <taxon>Bacteria</taxon>
        <taxon>Pseudomonadati</taxon>
        <taxon>Pseudomonadota</taxon>
        <taxon>Gammaproteobacteria</taxon>
        <taxon>Alteromonadales</taxon>
        <taxon>Shewanellaceae</taxon>
        <taxon>Shewanella</taxon>
    </lineage>
</organism>
<evidence type="ECO:0000256" key="6">
    <source>
        <dbReference type="ARBA" id="ARBA00022989"/>
    </source>
</evidence>
<keyword evidence="3" id="KW-0813">Transport</keyword>
<comment type="caution">
    <text evidence="9">The sequence shown here is derived from an EMBL/GenBank/DDBJ whole genome shotgun (WGS) entry which is preliminary data.</text>
</comment>
<reference evidence="10" key="2">
    <citation type="submission" date="2023-07" db="EMBL/GenBank/DDBJ databases">
        <title>Shewanella mangrovi sp. nov., an acetaldehyde- degrading bacterium isolated from mangrove sediment.</title>
        <authorList>
            <person name="Liu Y."/>
        </authorList>
    </citation>
    <scope>NUCLEOTIDE SEQUENCE [LARGE SCALE GENOMIC DNA]</scope>
    <source>
        <strain evidence="10">C32</strain>
    </source>
</reference>
<comment type="similarity">
    <text evidence="2 8">Belongs to the 4-toluene sulfonate uptake permease (TSUP) (TC 2.A.102) family.</text>
</comment>
<keyword evidence="7 8" id="KW-0472">Membrane</keyword>
<evidence type="ECO:0000313" key="10">
    <source>
        <dbReference type="Proteomes" id="UP001201549"/>
    </source>
</evidence>
<dbReference type="Pfam" id="PF01925">
    <property type="entry name" value="TauE"/>
    <property type="match status" value="1"/>
</dbReference>
<feature type="transmembrane region" description="Helical" evidence="8">
    <location>
        <begin position="9"/>
        <end position="34"/>
    </location>
</feature>
<comment type="subcellular location">
    <subcellularLocation>
        <location evidence="1 8">Cell membrane</location>
        <topology evidence="1 8">Multi-pass membrane protein</topology>
    </subcellularLocation>
</comment>
<name>A0ABT2FQ45_9GAMM</name>
<protein>
    <recommendedName>
        <fullName evidence="8">Probable membrane transporter protein</fullName>
    </recommendedName>
</protein>
<accession>A0ABT2FQ45</accession>
<dbReference type="EMBL" id="JAKOGG010000021">
    <property type="protein sequence ID" value="MCS4558442.1"/>
    <property type="molecule type" value="Genomic_DNA"/>
</dbReference>
<reference evidence="9 10" key="1">
    <citation type="submission" date="2022-02" db="EMBL/GenBank/DDBJ databases">
        <authorList>
            <person name="Zhuang L."/>
        </authorList>
    </citation>
    <scope>NUCLEOTIDE SEQUENCE [LARGE SCALE GENOMIC DNA]</scope>
    <source>
        <strain evidence="9 10">C32</strain>
    </source>
</reference>
<feature type="transmembrane region" description="Helical" evidence="8">
    <location>
        <begin position="191"/>
        <end position="212"/>
    </location>
</feature>
<feature type="transmembrane region" description="Helical" evidence="8">
    <location>
        <begin position="166"/>
        <end position="185"/>
    </location>
</feature>
<dbReference type="PANTHER" id="PTHR30269">
    <property type="entry name" value="TRANSMEMBRANE PROTEIN YFCA"/>
    <property type="match status" value="1"/>
</dbReference>
<feature type="transmembrane region" description="Helical" evidence="8">
    <location>
        <begin position="224"/>
        <end position="242"/>
    </location>
</feature>